<feature type="domain" description="Xylose isomerase-like TIM barrel" evidence="1">
    <location>
        <begin position="79"/>
        <end position="297"/>
    </location>
</feature>
<accession>A0A3N1HKT7</accession>
<dbReference type="EMBL" id="RJKN01000004">
    <property type="protein sequence ID" value="ROP43076.1"/>
    <property type="molecule type" value="Genomic_DNA"/>
</dbReference>
<dbReference type="GO" id="GO:0016853">
    <property type="term" value="F:isomerase activity"/>
    <property type="evidence" value="ECO:0007669"/>
    <property type="project" value="UniProtKB-KW"/>
</dbReference>
<dbReference type="PANTHER" id="PTHR12110">
    <property type="entry name" value="HYDROXYPYRUVATE ISOMERASE"/>
    <property type="match status" value="1"/>
</dbReference>
<comment type="caution">
    <text evidence="2">The sequence shown here is derived from an EMBL/GenBank/DDBJ whole genome shotgun (WGS) entry which is preliminary data.</text>
</comment>
<dbReference type="Gene3D" id="3.20.20.150">
    <property type="entry name" value="Divalent-metal-dependent TIM barrel enzymes"/>
    <property type="match status" value="1"/>
</dbReference>
<dbReference type="RefSeq" id="WP_123379792.1">
    <property type="nucleotide sequence ID" value="NZ_RJKN01000004.1"/>
</dbReference>
<dbReference type="InParanoid" id="A0A3N1HKT7"/>
<protein>
    <submittedName>
        <fullName evidence="2">Sugar phosphate isomerase/epimerase</fullName>
    </submittedName>
</protein>
<dbReference type="InterPro" id="IPR006311">
    <property type="entry name" value="TAT_signal"/>
</dbReference>
<reference evidence="2 3" key="1">
    <citation type="journal article" date="2015" name="Stand. Genomic Sci.">
        <title>Genomic Encyclopedia of Bacterial and Archaeal Type Strains, Phase III: the genomes of soil and plant-associated and newly described type strains.</title>
        <authorList>
            <person name="Whitman W.B."/>
            <person name="Woyke T."/>
            <person name="Klenk H.P."/>
            <person name="Zhou Y."/>
            <person name="Lilburn T.G."/>
            <person name="Beck B.J."/>
            <person name="De Vos P."/>
            <person name="Vandamme P."/>
            <person name="Eisen J.A."/>
            <person name="Garrity G."/>
            <person name="Hugenholtz P."/>
            <person name="Kyrpides N.C."/>
        </authorList>
    </citation>
    <scope>NUCLEOTIDE SEQUENCE [LARGE SCALE GENOMIC DNA]</scope>
    <source>
        <strain evidence="2 3">CECT 7306</strain>
    </source>
</reference>
<dbReference type="OrthoDB" id="9798407at2"/>
<name>A0A3N1HKT7_9ACTN</name>
<evidence type="ECO:0000313" key="2">
    <source>
        <dbReference type="EMBL" id="ROP43076.1"/>
    </source>
</evidence>
<dbReference type="Pfam" id="PF01261">
    <property type="entry name" value="AP_endonuc_2"/>
    <property type="match status" value="1"/>
</dbReference>
<dbReference type="PROSITE" id="PS51318">
    <property type="entry name" value="TAT"/>
    <property type="match status" value="1"/>
</dbReference>
<dbReference type="InterPro" id="IPR036237">
    <property type="entry name" value="Xyl_isomerase-like_sf"/>
</dbReference>
<dbReference type="InterPro" id="IPR050312">
    <property type="entry name" value="IolE/XylAMocC-like"/>
</dbReference>
<gene>
    <name evidence="2" type="ORF">EDC03_1671</name>
</gene>
<dbReference type="InterPro" id="IPR013022">
    <property type="entry name" value="Xyl_isomerase-like_TIM-brl"/>
</dbReference>
<dbReference type="AlphaFoldDB" id="A0A3N1HKT7"/>
<proteinExistence type="predicted"/>
<organism evidence="2 3">
    <name type="scientific">Pseudokineococcus lusitanus</name>
    <dbReference type="NCBI Taxonomy" id="763993"/>
    <lineage>
        <taxon>Bacteria</taxon>
        <taxon>Bacillati</taxon>
        <taxon>Actinomycetota</taxon>
        <taxon>Actinomycetes</taxon>
        <taxon>Kineosporiales</taxon>
        <taxon>Kineosporiaceae</taxon>
        <taxon>Pseudokineococcus</taxon>
    </lineage>
</organism>
<evidence type="ECO:0000259" key="1">
    <source>
        <dbReference type="Pfam" id="PF01261"/>
    </source>
</evidence>
<dbReference type="PANTHER" id="PTHR12110:SF41">
    <property type="entry name" value="INOSOSE DEHYDRATASE"/>
    <property type="match status" value="1"/>
</dbReference>
<keyword evidence="3" id="KW-1185">Reference proteome</keyword>
<sequence>MQNEPGSTTHDAPSGSTRRGLFKAAAGAAALAGAAGVAAAPAASASVQPGERGIPVRRRSIQLYTVRNILNADVDLTLRTIREIGYRNVETAGAPAGLSIAQFRDKLDQYGLKATSAHIGIPQPFNEDAWKQSLADARTLGATYVNHPFFGQGANGPVREAAAYEQLAKDLNRAGELANAARVQMGYHNHHAEYFRMNDGSGRTGMDILFANTHEDLVHFELDLFWTYRGAADPVDIVRANPGRIRQFHVKDINANATFEDAGQGLADFDRVFRTAGRAGLVEFIVERDDAGSAPRTPEQALDTARVGFQFLEAFRF</sequence>
<dbReference type="Proteomes" id="UP000276232">
    <property type="component" value="Unassembled WGS sequence"/>
</dbReference>
<evidence type="ECO:0000313" key="3">
    <source>
        <dbReference type="Proteomes" id="UP000276232"/>
    </source>
</evidence>
<keyword evidence="2" id="KW-0413">Isomerase</keyword>
<dbReference type="SUPFAM" id="SSF51658">
    <property type="entry name" value="Xylose isomerase-like"/>
    <property type="match status" value="1"/>
</dbReference>